<evidence type="ECO:0000313" key="2">
    <source>
        <dbReference type="Proteomes" id="UP000622552"/>
    </source>
</evidence>
<organism evidence="1 2">
    <name type="scientific">Longispora fulva</name>
    <dbReference type="NCBI Taxonomy" id="619741"/>
    <lineage>
        <taxon>Bacteria</taxon>
        <taxon>Bacillati</taxon>
        <taxon>Actinomycetota</taxon>
        <taxon>Actinomycetes</taxon>
        <taxon>Micromonosporales</taxon>
        <taxon>Micromonosporaceae</taxon>
        <taxon>Longispora</taxon>
    </lineage>
</organism>
<evidence type="ECO:0000313" key="1">
    <source>
        <dbReference type="EMBL" id="MBG6133901.1"/>
    </source>
</evidence>
<protein>
    <submittedName>
        <fullName evidence="1">Uncharacterized protein</fullName>
    </submittedName>
</protein>
<gene>
    <name evidence="1" type="ORF">IW245_000095</name>
</gene>
<sequence>MNNPRTIMLTHVDKLFLGRAAWAASAVTVQANRILAPDATLEQAEVDAMLLLYPLRQVLRAAEVLRRHTTGPARELISDALDRFHTDLPGVKDARDVLEHFDEYLLGAGRLQKRGQRSTGSDLERADAAAAFPVFSERRPGHFVLHVGPLSIDVATARSAAQALCTAAADAEE</sequence>
<proteinExistence type="predicted"/>
<comment type="caution">
    <text evidence="1">The sequence shown here is derived from an EMBL/GenBank/DDBJ whole genome shotgun (WGS) entry which is preliminary data.</text>
</comment>
<dbReference type="EMBL" id="JADOUF010000001">
    <property type="protein sequence ID" value="MBG6133901.1"/>
    <property type="molecule type" value="Genomic_DNA"/>
</dbReference>
<dbReference type="AlphaFoldDB" id="A0A8J7GAQ6"/>
<keyword evidence="2" id="KW-1185">Reference proteome</keyword>
<dbReference type="RefSeq" id="WP_197001204.1">
    <property type="nucleotide sequence ID" value="NZ_BONS01000032.1"/>
</dbReference>
<dbReference type="Proteomes" id="UP000622552">
    <property type="component" value="Unassembled WGS sequence"/>
</dbReference>
<accession>A0A8J7GAQ6</accession>
<reference evidence="1" key="1">
    <citation type="submission" date="2020-11" db="EMBL/GenBank/DDBJ databases">
        <title>Sequencing the genomes of 1000 actinobacteria strains.</title>
        <authorList>
            <person name="Klenk H.-P."/>
        </authorList>
    </citation>
    <scope>NUCLEOTIDE SEQUENCE</scope>
    <source>
        <strain evidence="1">DSM 45356</strain>
    </source>
</reference>
<name>A0A8J7GAQ6_9ACTN</name>